<keyword evidence="3" id="KW-0998">Cell outer membrane</keyword>
<dbReference type="GO" id="GO:0009279">
    <property type="term" value="C:cell outer membrane"/>
    <property type="evidence" value="ECO:0007669"/>
    <property type="project" value="UniProtKB-SubCell"/>
</dbReference>
<dbReference type="Proteomes" id="UP000183974">
    <property type="component" value="Unassembled WGS sequence"/>
</dbReference>
<evidence type="ECO:0000256" key="2">
    <source>
        <dbReference type="ARBA" id="ARBA00023136"/>
    </source>
</evidence>
<evidence type="ECO:0000256" key="3">
    <source>
        <dbReference type="ARBA" id="ARBA00023237"/>
    </source>
</evidence>
<dbReference type="InterPro" id="IPR006665">
    <property type="entry name" value="OmpA-like"/>
</dbReference>
<evidence type="ECO:0000256" key="4">
    <source>
        <dbReference type="PROSITE-ProRule" id="PRU00473"/>
    </source>
</evidence>
<dbReference type="STRING" id="337701.SAMN05444398_103119"/>
<comment type="subcellular location">
    <subcellularLocation>
        <location evidence="1">Cell outer membrane</location>
    </subcellularLocation>
</comment>
<evidence type="ECO:0000256" key="5">
    <source>
        <dbReference type="SAM" id="SignalP"/>
    </source>
</evidence>
<evidence type="ECO:0000256" key="1">
    <source>
        <dbReference type="ARBA" id="ARBA00004442"/>
    </source>
</evidence>
<dbReference type="PRINTS" id="PR01021">
    <property type="entry name" value="OMPADOMAIN"/>
</dbReference>
<evidence type="ECO:0000313" key="8">
    <source>
        <dbReference type="Proteomes" id="UP000183974"/>
    </source>
</evidence>
<keyword evidence="5" id="KW-0732">Signal</keyword>
<proteinExistence type="predicted"/>
<feature type="signal peptide" evidence="5">
    <location>
        <begin position="1"/>
        <end position="20"/>
    </location>
</feature>
<gene>
    <name evidence="7" type="ORF">SAMN05444398_103119</name>
</gene>
<dbReference type="PROSITE" id="PS51257">
    <property type="entry name" value="PROKAR_LIPOPROTEIN"/>
    <property type="match status" value="1"/>
</dbReference>
<dbReference type="CDD" id="cd07185">
    <property type="entry name" value="OmpA_C-like"/>
    <property type="match status" value="1"/>
</dbReference>
<keyword evidence="8" id="KW-1185">Reference proteome</keyword>
<dbReference type="EMBL" id="FRBR01000003">
    <property type="protein sequence ID" value="SHL50960.1"/>
    <property type="molecule type" value="Genomic_DNA"/>
</dbReference>
<dbReference type="PROSITE" id="PS51123">
    <property type="entry name" value="OMPA_2"/>
    <property type="match status" value="1"/>
</dbReference>
<dbReference type="OrthoDB" id="9782229at2"/>
<dbReference type="Pfam" id="PF00691">
    <property type="entry name" value="OmpA"/>
    <property type="match status" value="1"/>
</dbReference>
<feature type="domain" description="OmpA-like" evidence="6">
    <location>
        <begin position="103"/>
        <end position="220"/>
    </location>
</feature>
<dbReference type="InterPro" id="IPR036737">
    <property type="entry name" value="OmpA-like_sf"/>
</dbReference>
<accession>A0A1M7B7K0</accession>
<dbReference type="Gene3D" id="3.30.1330.60">
    <property type="entry name" value="OmpA-like domain"/>
    <property type="match status" value="1"/>
</dbReference>
<dbReference type="RefSeq" id="WP_073034177.1">
    <property type="nucleotide sequence ID" value="NZ_BMLR01000003.1"/>
</dbReference>
<evidence type="ECO:0000313" key="7">
    <source>
        <dbReference type="EMBL" id="SHL50960.1"/>
    </source>
</evidence>
<keyword evidence="2 4" id="KW-0472">Membrane</keyword>
<evidence type="ECO:0000259" key="6">
    <source>
        <dbReference type="PROSITE" id="PS51123"/>
    </source>
</evidence>
<dbReference type="Pfam" id="PF13488">
    <property type="entry name" value="Gly-zipper_Omp"/>
    <property type="match status" value="1"/>
</dbReference>
<dbReference type="AlphaFoldDB" id="A0A1M7B7K0"/>
<dbReference type="SUPFAM" id="SSF103088">
    <property type="entry name" value="OmpA-like"/>
    <property type="match status" value="1"/>
</dbReference>
<dbReference type="PANTHER" id="PTHR30329">
    <property type="entry name" value="STATOR ELEMENT OF FLAGELLAR MOTOR COMPLEX"/>
    <property type="match status" value="1"/>
</dbReference>
<reference evidence="7 8" key="1">
    <citation type="submission" date="2016-11" db="EMBL/GenBank/DDBJ databases">
        <authorList>
            <person name="Jaros S."/>
            <person name="Januszkiewicz K."/>
            <person name="Wedrychowicz H."/>
        </authorList>
    </citation>
    <scope>NUCLEOTIDE SEQUENCE [LARGE SCALE GENOMIC DNA]</scope>
    <source>
        <strain evidence="7 8">DSM 29589</strain>
    </source>
</reference>
<organism evidence="7 8">
    <name type="scientific">Roseovarius pacificus</name>
    <dbReference type="NCBI Taxonomy" id="337701"/>
    <lineage>
        <taxon>Bacteria</taxon>
        <taxon>Pseudomonadati</taxon>
        <taxon>Pseudomonadota</taxon>
        <taxon>Alphaproteobacteria</taxon>
        <taxon>Rhodobacterales</taxon>
        <taxon>Roseobacteraceae</taxon>
        <taxon>Roseovarius</taxon>
    </lineage>
</organism>
<dbReference type="InterPro" id="IPR039567">
    <property type="entry name" value="Gly-zipper"/>
</dbReference>
<name>A0A1M7B7K0_9RHOB</name>
<sequence length="221" mass="23017">MIRAKHSVLFLAGASLLTAAACTDPGAVGTTDPNQKTKQGALLGGVLGAGLGAIVSDDRGKGALIGGALGAAGGAAYGNMLDKQEAELRQQLDNDRVRITNTGDRLIVTMPQDILFDVDSSTVRPGLRGDLMTVASSLRDYPDSTVQVVGHTDNTGDAAYNQRLSERRANAVADVLMEGGVSYGRIQTYGRGENQPVADNLTEAGKAQNRRVEIVILPNAA</sequence>
<feature type="chain" id="PRO_5009924036" evidence="5">
    <location>
        <begin position="21"/>
        <end position="221"/>
    </location>
</feature>
<dbReference type="PANTHER" id="PTHR30329:SF21">
    <property type="entry name" value="LIPOPROTEIN YIAD-RELATED"/>
    <property type="match status" value="1"/>
</dbReference>
<protein>
    <submittedName>
        <fullName evidence="7">Outer membrane protein OmpA</fullName>
    </submittedName>
</protein>
<dbReference type="InterPro" id="IPR006664">
    <property type="entry name" value="OMP_bac"/>
</dbReference>
<dbReference type="InterPro" id="IPR050330">
    <property type="entry name" value="Bact_OuterMem_StrucFunc"/>
</dbReference>